<evidence type="ECO:0000313" key="3">
    <source>
        <dbReference type="Proteomes" id="UP000799324"/>
    </source>
</evidence>
<name>A0A6A6T485_9PLEO</name>
<gene>
    <name evidence="2" type="ORF">K491DRAFT_759560</name>
</gene>
<evidence type="ECO:0000313" key="2">
    <source>
        <dbReference type="EMBL" id="KAF2653628.1"/>
    </source>
</evidence>
<sequence length="597" mass="67650">MGRVTPNALAGNSGEQATALGPINRLPNEILLDIFKEFAEVNGGFPLEHVDFNPKVYHSLTLVSRTFNRNATPLLYAAILPRYESLHTFMAQPKYLHHVRKVDLLFWINYKSLSFSALDKLDLYPLASRYNLPWSHQILTDASGFDRDAFALALLLCQTPHIQELYIDRTDQSTYAAYLPAILDPLLSAMRPMKDSPDTVHTFAHLHTLRVNMKDVWIGRASCLFKLESLKHLTMFNLSAKPKQDGDLDWECPPGVSSVQDLRLNCRAIGGPKISAAIIASAINSCRALRTFSVKCMDEMLREEWVDIVIALLQQKHTLESLELNDVFDHFVGEPFHVFRELTKLRHFLAPMRFLLGVGGQNNIEHELPDFRDILPASLEQLSVEMEAIHDDNPRPRPQEDTTQAFMDLLDGIATRFPKLKEVWVDYKFYEINYELEMPLHFASLEKRYQEAGLDFGFALQYGAINSSYDREEVKDYIKGIKDGDYAAHAEEPYGPPLFSLAELGHPELDHERPTTVTRNAGNDLDIDEKPSGTVGSDDSEMSDRASVSDDDSGSTVSVPCLGCEHLQTSKSAVRTRLRLPDKRMRAQRKCYTCDFL</sequence>
<feature type="region of interest" description="Disordered" evidence="1">
    <location>
        <begin position="512"/>
        <end position="556"/>
    </location>
</feature>
<dbReference type="OrthoDB" id="3796700at2759"/>
<dbReference type="Proteomes" id="UP000799324">
    <property type="component" value="Unassembled WGS sequence"/>
</dbReference>
<organism evidence="2 3">
    <name type="scientific">Lophiostoma macrostomum CBS 122681</name>
    <dbReference type="NCBI Taxonomy" id="1314788"/>
    <lineage>
        <taxon>Eukaryota</taxon>
        <taxon>Fungi</taxon>
        <taxon>Dikarya</taxon>
        <taxon>Ascomycota</taxon>
        <taxon>Pezizomycotina</taxon>
        <taxon>Dothideomycetes</taxon>
        <taxon>Pleosporomycetidae</taxon>
        <taxon>Pleosporales</taxon>
        <taxon>Lophiostomataceae</taxon>
        <taxon>Lophiostoma</taxon>
    </lineage>
</organism>
<proteinExistence type="predicted"/>
<keyword evidence="3" id="KW-1185">Reference proteome</keyword>
<dbReference type="EMBL" id="MU004378">
    <property type="protein sequence ID" value="KAF2653628.1"/>
    <property type="molecule type" value="Genomic_DNA"/>
</dbReference>
<protein>
    <submittedName>
        <fullName evidence="2">Uncharacterized protein</fullName>
    </submittedName>
</protein>
<dbReference type="AlphaFoldDB" id="A0A6A6T485"/>
<dbReference type="SUPFAM" id="SSF52047">
    <property type="entry name" value="RNI-like"/>
    <property type="match status" value="1"/>
</dbReference>
<evidence type="ECO:0000256" key="1">
    <source>
        <dbReference type="SAM" id="MobiDB-lite"/>
    </source>
</evidence>
<reference evidence="2" key="1">
    <citation type="journal article" date="2020" name="Stud. Mycol.">
        <title>101 Dothideomycetes genomes: a test case for predicting lifestyles and emergence of pathogens.</title>
        <authorList>
            <person name="Haridas S."/>
            <person name="Albert R."/>
            <person name="Binder M."/>
            <person name="Bloem J."/>
            <person name="Labutti K."/>
            <person name="Salamov A."/>
            <person name="Andreopoulos B."/>
            <person name="Baker S."/>
            <person name="Barry K."/>
            <person name="Bills G."/>
            <person name="Bluhm B."/>
            <person name="Cannon C."/>
            <person name="Castanera R."/>
            <person name="Culley D."/>
            <person name="Daum C."/>
            <person name="Ezra D."/>
            <person name="Gonzalez J."/>
            <person name="Henrissat B."/>
            <person name="Kuo A."/>
            <person name="Liang C."/>
            <person name="Lipzen A."/>
            <person name="Lutzoni F."/>
            <person name="Magnuson J."/>
            <person name="Mondo S."/>
            <person name="Nolan M."/>
            <person name="Ohm R."/>
            <person name="Pangilinan J."/>
            <person name="Park H.-J."/>
            <person name="Ramirez L."/>
            <person name="Alfaro M."/>
            <person name="Sun H."/>
            <person name="Tritt A."/>
            <person name="Yoshinaga Y."/>
            <person name="Zwiers L.-H."/>
            <person name="Turgeon B."/>
            <person name="Goodwin S."/>
            <person name="Spatafora J."/>
            <person name="Crous P."/>
            <person name="Grigoriev I."/>
        </authorList>
    </citation>
    <scope>NUCLEOTIDE SEQUENCE</scope>
    <source>
        <strain evidence="2">CBS 122681</strain>
    </source>
</reference>
<accession>A0A6A6T485</accession>